<keyword evidence="8" id="KW-0418">Kinase</keyword>
<keyword evidence="7 13" id="KW-0812">Transmembrane</keyword>
<dbReference type="Gene3D" id="6.10.340.10">
    <property type="match status" value="1"/>
</dbReference>
<evidence type="ECO:0000256" key="4">
    <source>
        <dbReference type="ARBA" id="ARBA00012438"/>
    </source>
</evidence>
<dbReference type="GO" id="GO:0005509">
    <property type="term" value="F:calcium ion binding"/>
    <property type="evidence" value="ECO:0007669"/>
    <property type="project" value="UniProtKB-ARBA"/>
</dbReference>
<dbReference type="Gene3D" id="1.10.287.130">
    <property type="match status" value="1"/>
</dbReference>
<name>A0A0K1JRW3_9MICO</name>
<evidence type="ECO:0000256" key="9">
    <source>
        <dbReference type="ARBA" id="ARBA00022989"/>
    </source>
</evidence>
<evidence type="ECO:0000313" key="16">
    <source>
        <dbReference type="EMBL" id="AKU19290.1"/>
    </source>
</evidence>
<evidence type="ECO:0000313" key="17">
    <source>
        <dbReference type="Proteomes" id="UP000066480"/>
    </source>
</evidence>
<dbReference type="PRINTS" id="PR00344">
    <property type="entry name" value="BCTRLSENSOR"/>
</dbReference>
<sequence length="544" mass="57122">MRPEADPMTSRVLRPSSWTLLAKLVASIVLLFVVVTTAVAALTVVQVENTLVSKVDEQLRSSTVALAPPPDADADSAKRPRVARLERGAPAIGGDALRLDIAADGTVITVPEFQPGGGARDNVPSASITKFGQRTQLTATQIAALRAIPSGSPPRTIDLGGSAGKYRVASVRYPTAVSVTNAQGTTTTQMFITTTVGVPLKPVDDTVRGTALAVGLLSGAAILLLGGVTALVVQRNLRPLRRVAATATRVSHLPLSSGDTGTGERVADRDTDARTEVGQVGAALNGLLDHIDRSLTARHRSEMQVRQFVADASHELRTPLTSIKGYAELSRREPAPVPQGVTHALGRIESEADRMTSLVEDLLLLARLDAGRPLDRAPVDLTQLAVESVSDAHAAGPDHVWSLDLPDEPCEIVGDEGRLRQVLINLLANARRHTPAGTQVTTVVRSRPDGGATVTVRDNGPGIPADLLPHVFERFARGDAARTRVEGNTGLGLSIVQAVMSAHGGSVELRSEPGRTEVALHLPGTPTTLTLPPQGDERNAGATT</sequence>
<feature type="region of interest" description="Disordered" evidence="12">
    <location>
        <begin position="524"/>
        <end position="544"/>
    </location>
</feature>
<evidence type="ECO:0000256" key="13">
    <source>
        <dbReference type="SAM" id="Phobius"/>
    </source>
</evidence>
<gene>
    <name evidence="16" type="ORF">VV02_24685</name>
</gene>
<dbReference type="SMART" id="SM00304">
    <property type="entry name" value="HAMP"/>
    <property type="match status" value="1"/>
</dbReference>
<dbReference type="PROSITE" id="PS50109">
    <property type="entry name" value="HIS_KIN"/>
    <property type="match status" value="1"/>
</dbReference>
<comment type="catalytic activity">
    <reaction evidence="1">
        <text>ATP + protein L-histidine = ADP + protein N-phospho-L-histidine.</text>
        <dbReference type="EC" id="2.7.13.3"/>
    </reaction>
</comment>
<dbReference type="EC" id="2.7.13.3" evidence="4"/>
<dbReference type="SMART" id="SM00387">
    <property type="entry name" value="HATPase_c"/>
    <property type="match status" value="1"/>
</dbReference>
<dbReference type="Gene3D" id="3.30.565.10">
    <property type="entry name" value="Histidine kinase-like ATPase, C-terminal domain"/>
    <property type="match status" value="1"/>
</dbReference>
<evidence type="ECO:0000256" key="1">
    <source>
        <dbReference type="ARBA" id="ARBA00000085"/>
    </source>
</evidence>
<feature type="compositionally biased region" description="Basic and acidic residues" evidence="12">
    <location>
        <begin position="535"/>
        <end position="544"/>
    </location>
</feature>
<dbReference type="InterPro" id="IPR004358">
    <property type="entry name" value="Sig_transdc_His_kin-like_C"/>
</dbReference>
<dbReference type="InterPro" id="IPR036890">
    <property type="entry name" value="HATPase_C_sf"/>
</dbReference>
<dbReference type="InterPro" id="IPR005467">
    <property type="entry name" value="His_kinase_dom"/>
</dbReference>
<dbReference type="CDD" id="cd00082">
    <property type="entry name" value="HisKA"/>
    <property type="match status" value="1"/>
</dbReference>
<evidence type="ECO:0000256" key="12">
    <source>
        <dbReference type="SAM" id="MobiDB-lite"/>
    </source>
</evidence>
<feature type="domain" description="HAMP" evidence="15">
    <location>
        <begin position="234"/>
        <end position="296"/>
    </location>
</feature>
<keyword evidence="5" id="KW-0597">Phosphoprotein</keyword>
<dbReference type="InterPro" id="IPR003661">
    <property type="entry name" value="HisK_dim/P_dom"/>
</dbReference>
<keyword evidence="11 13" id="KW-0472">Membrane</keyword>
<dbReference type="InterPro" id="IPR036097">
    <property type="entry name" value="HisK_dim/P_sf"/>
</dbReference>
<protein>
    <recommendedName>
        <fullName evidence="4">histidine kinase</fullName>
        <ecNumber evidence="4">2.7.13.3</ecNumber>
    </recommendedName>
</protein>
<evidence type="ECO:0000256" key="7">
    <source>
        <dbReference type="ARBA" id="ARBA00022692"/>
    </source>
</evidence>
<dbReference type="AlphaFoldDB" id="A0A0K1JRW3"/>
<dbReference type="PANTHER" id="PTHR45436">
    <property type="entry name" value="SENSOR HISTIDINE KINASE YKOH"/>
    <property type="match status" value="1"/>
</dbReference>
<dbReference type="GO" id="GO:0000155">
    <property type="term" value="F:phosphorelay sensor kinase activity"/>
    <property type="evidence" value="ECO:0007669"/>
    <property type="project" value="InterPro"/>
</dbReference>
<dbReference type="SMART" id="SM00388">
    <property type="entry name" value="HisKA"/>
    <property type="match status" value="1"/>
</dbReference>
<dbReference type="Pfam" id="PF02518">
    <property type="entry name" value="HATPase_c"/>
    <property type="match status" value="1"/>
</dbReference>
<feature type="domain" description="Histidine kinase" evidence="14">
    <location>
        <begin position="311"/>
        <end position="526"/>
    </location>
</feature>
<evidence type="ECO:0000256" key="2">
    <source>
        <dbReference type="ARBA" id="ARBA00001968"/>
    </source>
</evidence>
<dbReference type="InterPro" id="IPR050428">
    <property type="entry name" value="TCS_sensor_his_kinase"/>
</dbReference>
<dbReference type="InterPro" id="IPR003594">
    <property type="entry name" value="HATPase_dom"/>
</dbReference>
<dbReference type="SUPFAM" id="SSF47384">
    <property type="entry name" value="Homodimeric domain of signal transducing histidine kinase"/>
    <property type="match status" value="1"/>
</dbReference>
<evidence type="ECO:0000259" key="14">
    <source>
        <dbReference type="PROSITE" id="PS50109"/>
    </source>
</evidence>
<dbReference type="GO" id="GO:0005886">
    <property type="term" value="C:plasma membrane"/>
    <property type="evidence" value="ECO:0007669"/>
    <property type="project" value="UniProtKB-SubCell"/>
</dbReference>
<keyword evidence="9 13" id="KW-1133">Transmembrane helix</keyword>
<evidence type="ECO:0000259" key="15">
    <source>
        <dbReference type="PROSITE" id="PS50885"/>
    </source>
</evidence>
<feature type="compositionally biased region" description="Low complexity" evidence="12">
    <location>
        <begin position="524"/>
        <end position="533"/>
    </location>
</feature>
<keyword evidence="6" id="KW-0808">Transferase</keyword>
<dbReference type="Proteomes" id="UP000066480">
    <property type="component" value="Chromosome"/>
</dbReference>
<reference evidence="16 17" key="1">
    <citation type="submission" date="2015-03" db="EMBL/GenBank/DDBJ databases">
        <title>Luteipulveratus halotolerans sp. nov., a novel actinobacterium (Dermacoccaceae) from Sarawak, Malaysia.</title>
        <authorList>
            <person name="Juboi H."/>
            <person name="Basik A."/>
            <person name="Shamsul S.S."/>
            <person name="Arnold P."/>
            <person name="Schmitt E.K."/>
            <person name="Sanglier J.-J."/>
            <person name="Yeo T."/>
        </authorList>
    </citation>
    <scope>NUCLEOTIDE SEQUENCE [LARGE SCALE GENOMIC DNA]</scope>
    <source>
        <strain evidence="16 17">MN07-A0370</strain>
    </source>
</reference>
<dbReference type="PANTHER" id="PTHR45436:SF5">
    <property type="entry name" value="SENSOR HISTIDINE KINASE TRCS"/>
    <property type="match status" value="1"/>
</dbReference>
<dbReference type="KEGG" id="lmoi:VV02_24685"/>
<proteinExistence type="predicted"/>
<keyword evidence="10" id="KW-0902">Two-component regulatory system</keyword>
<dbReference type="EMBL" id="CP011112">
    <property type="protein sequence ID" value="AKU19290.1"/>
    <property type="molecule type" value="Genomic_DNA"/>
</dbReference>
<evidence type="ECO:0000256" key="6">
    <source>
        <dbReference type="ARBA" id="ARBA00022679"/>
    </source>
</evidence>
<dbReference type="InterPro" id="IPR003660">
    <property type="entry name" value="HAMP_dom"/>
</dbReference>
<organism evidence="16 17">
    <name type="scientific">Luteipulveratus mongoliensis</name>
    <dbReference type="NCBI Taxonomy" id="571913"/>
    <lineage>
        <taxon>Bacteria</taxon>
        <taxon>Bacillati</taxon>
        <taxon>Actinomycetota</taxon>
        <taxon>Actinomycetes</taxon>
        <taxon>Micrococcales</taxon>
        <taxon>Dermacoccaceae</taxon>
        <taxon>Luteipulveratus</taxon>
    </lineage>
</organism>
<evidence type="ECO:0000256" key="8">
    <source>
        <dbReference type="ARBA" id="ARBA00022777"/>
    </source>
</evidence>
<evidence type="ECO:0000256" key="5">
    <source>
        <dbReference type="ARBA" id="ARBA00022553"/>
    </source>
</evidence>
<dbReference type="FunFam" id="3.30.565.10:FF:000006">
    <property type="entry name" value="Sensor histidine kinase WalK"/>
    <property type="match status" value="1"/>
</dbReference>
<dbReference type="CDD" id="cd00075">
    <property type="entry name" value="HATPase"/>
    <property type="match status" value="1"/>
</dbReference>
<comment type="cofactor">
    <cofactor evidence="2">
        <name>a divalent metal cation</name>
        <dbReference type="ChEBI" id="CHEBI:60240"/>
    </cofactor>
</comment>
<evidence type="ECO:0000256" key="10">
    <source>
        <dbReference type="ARBA" id="ARBA00023012"/>
    </source>
</evidence>
<keyword evidence="17" id="KW-1185">Reference proteome</keyword>
<accession>A0A0K1JRW3</accession>
<dbReference type="Pfam" id="PF00512">
    <property type="entry name" value="HisKA"/>
    <property type="match status" value="1"/>
</dbReference>
<dbReference type="PATRIC" id="fig|571913.6.peg.5005"/>
<dbReference type="SUPFAM" id="SSF55874">
    <property type="entry name" value="ATPase domain of HSP90 chaperone/DNA topoisomerase II/histidine kinase"/>
    <property type="match status" value="1"/>
</dbReference>
<feature type="transmembrane region" description="Helical" evidence="13">
    <location>
        <begin position="211"/>
        <end position="233"/>
    </location>
</feature>
<dbReference type="STRING" id="571913.VV02_24685"/>
<evidence type="ECO:0000256" key="11">
    <source>
        <dbReference type="ARBA" id="ARBA00023136"/>
    </source>
</evidence>
<dbReference type="FunFam" id="1.10.287.130:FF:000001">
    <property type="entry name" value="Two-component sensor histidine kinase"/>
    <property type="match status" value="1"/>
</dbReference>
<dbReference type="PROSITE" id="PS50885">
    <property type="entry name" value="HAMP"/>
    <property type="match status" value="1"/>
</dbReference>
<evidence type="ECO:0000256" key="3">
    <source>
        <dbReference type="ARBA" id="ARBA00004236"/>
    </source>
</evidence>
<comment type="subcellular location">
    <subcellularLocation>
        <location evidence="3">Cell membrane</location>
    </subcellularLocation>
</comment>